<evidence type="ECO:0000256" key="9">
    <source>
        <dbReference type="SAM" id="MobiDB-lite"/>
    </source>
</evidence>
<reference evidence="10" key="1">
    <citation type="submission" date="2023-03" db="EMBL/GenBank/DDBJ databases">
        <authorList>
            <person name="Steffen K."/>
            <person name="Cardenas P."/>
        </authorList>
    </citation>
    <scope>NUCLEOTIDE SEQUENCE</scope>
</reference>
<dbReference type="EMBL" id="CASHTH010000353">
    <property type="protein sequence ID" value="CAI7998788.1"/>
    <property type="molecule type" value="Genomic_DNA"/>
</dbReference>
<dbReference type="NCBIfam" id="TIGR03625">
    <property type="entry name" value="L3_bact"/>
    <property type="match status" value="1"/>
</dbReference>
<feature type="region of interest" description="Disordered" evidence="9">
    <location>
        <begin position="117"/>
        <end position="162"/>
    </location>
</feature>
<evidence type="ECO:0000256" key="5">
    <source>
        <dbReference type="ARBA" id="ARBA00023274"/>
    </source>
</evidence>
<keyword evidence="4 10" id="KW-0689">Ribosomal protein</keyword>
<keyword evidence="3" id="KW-0694">RNA-binding</keyword>
<dbReference type="Gene3D" id="3.30.160.810">
    <property type="match status" value="1"/>
</dbReference>
<dbReference type="Gene3D" id="2.40.30.10">
    <property type="entry name" value="Translation factors"/>
    <property type="match status" value="1"/>
</dbReference>
<evidence type="ECO:0000256" key="6">
    <source>
        <dbReference type="ARBA" id="ARBA00035209"/>
    </source>
</evidence>
<name>A0AA35QZV2_GEOBA</name>
<dbReference type="GO" id="GO:0006412">
    <property type="term" value="P:translation"/>
    <property type="evidence" value="ECO:0007669"/>
    <property type="project" value="InterPro"/>
</dbReference>
<dbReference type="InterPro" id="IPR009000">
    <property type="entry name" value="Transl_B-barrel_sf"/>
</dbReference>
<evidence type="ECO:0000256" key="8">
    <source>
        <dbReference type="ARBA" id="ARBA00035396"/>
    </source>
</evidence>
<evidence type="ECO:0000256" key="1">
    <source>
        <dbReference type="ARBA" id="ARBA00006540"/>
    </source>
</evidence>
<keyword evidence="2" id="KW-0699">rRNA-binding</keyword>
<dbReference type="PANTHER" id="PTHR11229:SF16">
    <property type="entry name" value="LARGE RIBOSOMAL SUBUNIT PROTEIN UL3C"/>
    <property type="match status" value="1"/>
</dbReference>
<evidence type="ECO:0000256" key="2">
    <source>
        <dbReference type="ARBA" id="ARBA00022730"/>
    </source>
</evidence>
<evidence type="ECO:0000256" key="3">
    <source>
        <dbReference type="ARBA" id="ARBA00022884"/>
    </source>
</evidence>
<gene>
    <name evidence="10" type="ORF">GBAR_LOCUS2527</name>
</gene>
<comment type="caution">
    <text evidence="10">The sequence shown here is derived from an EMBL/GenBank/DDBJ whole genome shotgun (WGS) entry which is preliminary data.</text>
</comment>
<organism evidence="10 11">
    <name type="scientific">Geodia barretti</name>
    <name type="common">Barrett's horny sponge</name>
    <dbReference type="NCBI Taxonomy" id="519541"/>
    <lineage>
        <taxon>Eukaryota</taxon>
        <taxon>Metazoa</taxon>
        <taxon>Porifera</taxon>
        <taxon>Demospongiae</taxon>
        <taxon>Heteroscleromorpha</taxon>
        <taxon>Tetractinellida</taxon>
        <taxon>Astrophorina</taxon>
        <taxon>Geodiidae</taxon>
        <taxon>Geodia</taxon>
    </lineage>
</organism>
<dbReference type="Pfam" id="PF00297">
    <property type="entry name" value="Ribosomal_L3"/>
    <property type="match status" value="1"/>
</dbReference>
<evidence type="ECO:0000313" key="11">
    <source>
        <dbReference type="Proteomes" id="UP001174909"/>
    </source>
</evidence>
<dbReference type="InterPro" id="IPR000597">
    <property type="entry name" value="Ribosomal_uL3"/>
</dbReference>
<dbReference type="GO" id="GO:0003735">
    <property type="term" value="F:structural constituent of ribosome"/>
    <property type="evidence" value="ECO:0007669"/>
    <property type="project" value="InterPro"/>
</dbReference>
<evidence type="ECO:0000256" key="7">
    <source>
        <dbReference type="ARBA" id="ARBA00035213"/>
    </source>
</evidence>
<dbReference type="Proteomes" id="UP001174909">
    <property type="component" value="Unassembled WGS sequence"/>
</dbReference>
<accession>A0AA35QZV2</accession>
<dbReference type="PANTHER" id="PTHR11229">
    <property type="entry name" value="50S RIBOSOMAL PROTEIN L3"/>
    <property type="match status" value="1"/>
</dbReference>
<dbReference type="FunFam" id="3.30.160.810:FF:000001">
    <property type="entry name" value="50S ribosomal protein L3"/>
    <property type="match status" value="1"/>
</dbReference>
<evidence type="ECO:0000256" key="4">
    <source>
        <dbReference type="ARBA" id="ARBA00022980"/>
    </source>
</evidence>
<keyword evidence="11" id="KW-1185">Reference proteome</keyword>
<sequence>MPGLLGRKIGMTVIYDDAGRANGVTMVEVGPCVVTQVKTEQRDGYQAVQIGFMRASKVNMPMRGHFERANGNFRHLQEFKVSDLGEYEVGQEIRANVFSTGDAIKVTGVSKGKGFQGGVKRHGFAGGPKTHGQSDRHRAPGSVGAGTYPGRVWPGTRMAGHMGDRRVTTRGLSVAGVDPAQNYILVKGSVPGARNSLVRIEKQG</sequence>
<dbReference type="SUPFAM" id="SSF50447">
    <property type="entry name" value="Translation proteins"/>
    <property type="match status" value="1"/>
</dbReference>
<evidence type="ECO:0000313" key="10">
    <source>
        <dbReference type="EMBL" id="CAI7998788.1"/>
    </source>
</evidence>
<dbReference type="InterPro" id="IPR019927">
    <property type="entry name" value="Ribosomal_uL3_bac/org-type"/>
</dbReference>
<dbReference type="FunFam" id="2.40.30.10:FF:000004">
    <property type="entry name" value="50S ribosomal protein L3"/>
    <property type="match status" value="1"/>
</dbReference>
<comment type="similarity">
    <text evidence="1">Belongs to the universal ribosomal protein uL3 family.</text>
</comment>
<dbReference type="GO" id="GO:0022625">
    <property type="term" value="C:cytosolic large ribosomal subunit"/>
    <property type="evidence" value="ECO:0007669"/>
    <property type="project" value="TreeGrafter"/>
</dbReference>
<proteinExistence type="inferred from homology"/>
<dbReference type="AlphaFoldDB" id="A0AA35QZV2"/>
<keyword evidence="5" id="KW-0687">Ribonucleoprotein</keyword>
<dbReference type="GO" id="GO:0019843">
    <property type="term" value="F:rRNA binding"/>
    <property type="evidence" value="ECO:0007669"/>
    <property type="project" value="UniProtKB-KW"/>
</dbReference>
<protein>
    <recommendedName>
        <fullName evidence="7">Large ribosomal subunit protein uL3c</fullName>
    </recommendedName>
    <alternativeName>
        <fullName evidence="8">39S ribosomal protein L3, mitochondrial</fullName>
    </alternativeName>
    <alternativeName>
        <fullName evidence="6">Large ribosomal subunit protein uL3m</fullName>
    </alternativeName>
</protein>
<dbReference type="HAMAP" id="MF_01325_B">
    <property type="entry name" value="Ribosomal_uL3_B"/>
    <property type="match status" value="1"/>
</dbReference>